<evidence type="ECO:0000256" key="1">
    <source>
        <dbReference type="SAM" id="SignalP"/>
    </source>
</evidence>
<dbReference type="Proteomes" id="UP000323521">
    <property type="component" value="Chromosome"/>
</dbReference>
<feature type="chain" id="PRO_5018008774" description="Copper amine oxidase-like N-terminal domain-containing protein" evidence="1">
    <location>
        <begin position="24"/>
        <end position="203"/>
    </location>
</feature>
<evidence type="ECO:0000313" key="3">
    <source>
        <dbReference type="EMBL" id="ATW24726.1"/>
    </source>
</evidence>
<dbReference type="RefSeq" id="WP_214659185.1">
    <property type="nucleotide sequence ID" value="NZ_CP017634.1"/>
</dbReference>
<evidence type="ECO:0000313" key="4">
    <source>
        <dbReference type="Proteomes" id="UP000323521"/>
    </source>
</evidence>
<reference evidence="3 4" key="1">
    <citation type="submission" date="2016-10" db="EMBL/GenBank/DDBJ databases">
        <title>Complete Genome Sequence of Peptococcaceae strain DCMF.</title>
        <authorList>
            <person name="Edwards R.J."/>
            <person name="Holland S.I."/>
            <person name="Deshpande N.P."/>
            <person name="Wong Y.K."/>
            <person name="Ertan H."/>
            <person name="Manefield M."/>
            <person name="Russell T.L."/>
            <person name="Lee M.J."/>
        </authorList>
    </citation>
    <scope>NUCLEOTIDE SEQUENCE [LARGE SCALE GENOMIC DNA]</scope>
    <source>
        <strain evidence="3 4">DCMF</strain>
    </source>
</reference>
<dbReference type="InterPro" id="IPR012854">
    <property type="entry name" value="Cu_amine_oxidase-like_N"/>
</dbReference>
<dbReference type="AlphaFoldDB" id="A0A3G1KQK7"/>
<sequence>MRKIKFFGIIICILLTLTLTAFAASNIKIVIDGKEAVSSVQPIMQNGSIMVPLRFVSDQLGLDVKWDASTQTASINSNKSGVSGSVILISNGSSEDDEGNANLNGVNVKAWQTGDQMIPFYASFDNVSDGVHNYKIIIKDSSGNELSSEKNSIDFKVEDYFVPFFYYTGLLNVNFPCEGTYWLELYFDDEFLNKTAIYAVTEE</sequence>
<keyword evidence="4" id="KW-1185">Reference proteome</keyword>
<evidence type="ECO:0000259" key="2">
    <source>
        <dbReference type="Pfam" id="PF07833"/>
    </source>
</evidence>
<protein>
    <recommendedName>
        <fullName evidence="2">Copper amine oxidase-like N-terminal domain-containing protein</fullName>
    </recommendedName>
</protein>
<dbReference type="KEGG" id="fwa:DCMF_08005"/>
<keyword evidence="1" id="KW-0732">Signal</keyword>
<feature type="signal peptide" evidence="1">
    <location>
        <begin position="1"/>
        <end position="23"/>
    </location>
</feature>
<dbReference type="Gene3D" id="3.30.457.10">
    <property type="entry name" value="Copper amine oxidase-like, N-terminal domain"/>
    <property type="match status" value="1"/>
</dbReference>
<proteinExistence type="predicted"/>
<dbReference type="InterPro" id="IPR036582">
    <property type="entry name" value="Mao_N_sf"/>
</dbReference>
<name>A0A3G1KQK7_FORW1</name>
<feature type="domain" description="Copper amine oxidase-like N-terminal" evidence="2">
    <location>
        <begin position="30"/>
        <end position="80"/>
    </location>
</feature>
<dbReference type="Pfam" id="PF07833">
    <property type="entry name" value="Cu_amine_oxidN1"/>
    <property type="match status" value="1"/>
</dbReference>
<dbReference type="SUPFAM" id="SSF55383">
    <property type="entry name" value="Copper amine oxidase, domain N"/>
    <property type="match status" value="1"/>
</dbReference>
<accession>A0A3G1KQK7</accession>
<gene>
    <name evidence="3" type="ORF">DCMF_08005</name>
</gene>
<organism evidence="3 4">
    <name type="scientific">Formimonas warabiya</name>
    <dbReference type="NCBI Taxonomy" id="1761012"/>
    <lineage>
        <taxon>Bacteria</taxon>
        <taxon>Bacillati</taxon>
        <taxon>Bacillota</taxon>
        <taxon>Clostridia</taxon>
        <taxon>Eubacteriales</taxon>
        <taxon>Peptococcaceae</taxon>
        <taxon>Candidatus Formimonas</taxon>
    </lineage>
</organism>
<dbReference type="EMBL" id="CP017634">
    <property type="protein sequence ID" value="ATW24726.1"/>
    <property type="molecule type" value="Genomic_DNA"/>
</dbReference>